<proteinExistence type="predicted"/>
<keyword evidence="1" id="KW-1133">Transmembrane helix</keyword>
<keyword evidence="1" id="KW-0472">Membrane</keyword>
<keyword evidence="1" id="KW-0812">Transmembrane</keyword>
<dbReference type="Proteomes" id="UP000475862">
    <property type="component" value="Unassembled WGS sequence"/>
</dbReference>
<feature type="transmembrane region" description="Helical" evidence="1">
    <location>
        <begin position="59"/>
        <end position="80"/>
    </location>
</feature>
<name>A0A6G0TF50_APHGL</name>
<comment type="caution">
    <text evidence="2">The sequence shown here is derived from an EMBL/GenBank/DDBJ whole genome shotgun (WGS) entry which is preliminary data.</text>
</comment>
<evidence type="ECO:0000313" key="2">
    <source>
        <dbReference type="EMBL" id="KAE9531872.1"/>
    </source>
</evidence>
<dbReference type="EMBL" id="VYZN01000040">
    <property type="protein sequence ID" value="KAE9531872.1"/>
    <property type="molecule type" value="Genomic_DNA"/>
</dbReference>
<reference evidence="2 3" key="1">
    <citation type="submission" date="2019-08" db="EMBL/GenBank/DDBJ databases">
        <title>The genome of the soybean aphid Biotype 1, its phylome, world population structure and adaptation to the North American continent.</title>
        <authorList>
            <person name="Giordano R."/>
            <person name="Donthu R.K."/>
            <person name="Hernandez A.G."/>
            <person name="Wright C.L."/>
            <person name="Zimin A.V."/>
        </authorList>
    </citation>
    <scope>NUCLEOTIDE SEQUENCE [LARGE SCALE GENOMIC DNA]</scope>
    <source>
        <tissue evidence="2">Whole aphids</tissue>
    </source>
</reference>
<accession>A0A6G0TF50</accession>
<sequence length="184" mass="21584">MFFCFGFSKHIFQFFFFFIVICQFMLPNIFNFFSDPFQDNVCFSFIYFPLRNFAKHQSFCLFLGLDLSLFNLSLFFFLFANRNFKSDNDSVSKCNIVIKIKSEQAFFHSASVMVDKFCSIKFTSTTFFDLTSFNVLLCFSLLANHFSIQIVVSSFRAFGKGHKYCRIYSSSILSGRDENELLIF</sequence>
<feature type="transmembrane region" description="Helical" evidence="1">
    <location>
        <begin position="133"/>
        <end position="158"/>
    </location>
</feature>
<organism evidence="2 3">
    <name type="scientific">Aphis glycines</name>
    <name type="common">Soybean aphid</name>
    <dbReference type="NCBI Taxonomy" id="307491"/>
    <lineage>
        <taxon>Eukaryota</taxon>
        <taxon>Metazoa</taxon>
        <taxon>Ecdysozoa</taxon>
        <taxon>Arthropoda</taxon>
        <taxon>Hexapoda</taxon>
        <taxon>Insecta</taxon>
        <taxon>Pterygota</taxon>
        <taxon>Neoptera</taxon>
        <taxon>Paraneoptera</taxon>
        <taxon>Hemiptera</taxon>
        <taxon>Sternorrhyncha</taxon>
        <taxon>Aphidomorpha</taxon>
        <taxon>Aphidoidea</taxon>
        <taxon>Aphididae</taxon>
        <taxon>Aphidini</taxon>
        <taxon>Aphis</taxon>
        <taxon>Aphis</taxon>
    </lineage>
</organism>
<keyword evidence="3" id="KW-1185">Reference proteome</keyword>
<feature type="transmembrane region" description="Helical" evidence="1">
    <location>
        <begin position="12"/>
        <end position="30"/>
    </location>
</feature>
<gene>
    <name evidence="2" type="ORF">AGLY_010074</name>
</gene>
<evidence type="ECO:0000313" key="3">
    <source>
        <dbReference type="Proteomes" id="UP000475862"/>
    </source>
</evidence>
<evidence type="ECO:0000256" key="1">
    <source>
        <dbReference type="SAM" id="Phobius"/>
    </source>
</evidence>
<protein>
    <submittedName>
        <fullName evidence="2">Uncharacterized protein</fullName>
    </submittedName>
</protein>
<dbReference type="AlphaFoldDB" id="A0A6G0TF50"/>